<keyword evidence="4" id="KW-1185">Reference proteome</keyword>
<dbReference type="Gene3D" id="3.30.1330.20">
    <property type="entry name" value="Tubulin/FtsZ, C-terminal domain"/>
    <property type="match status" value="1"/>
</dbReference>
<name>A0A073JJQ6_9RHOB</name>
<comment type="caution">
    <text evidence="3">The sequence shown here is derived from an EMBL/GenBank/DDBJ whole genome shotgun (WGS) entry which is preliminary data.</text>
</comment>
<dbReference type="Pfam" id="PF09585">
    <property type="entry name" value="Lin0512_fam"/>
    <property type="match status" value="1"/>
</dbReference>
<protein>
    <submittedName>
        <fullName evidence="3">Uncharacterized protein</fullName>
    </submittedName>
</protein>
<keyword evidence="2" id="KW-0342">GTP-binding</keyword>
<evidence type="ECO:0000256" key="1">
    <source>
        <dbReference type="ARBA" id="ARBA00022741"/>
    </source>
</evidence>
<evidence type="ECO:0000313" key="4">
    <source>
        <dbReference type="Proteomes" id="UP000027746"/>
    </source>
</evidence>
<evidence type="ECO:0000256" key="2">
    <source>
        <dbReference type="ARBA" id="ARBA00023134"/>
    </source>
</evidence>
<dbReference type="PANTHER" id="PTHR34784:SF1">
    <property type="entry name" value="50S RIBOSOMAL PROTEIN L34"/>
    <property type="match status" value="1"/>
</dbReference>
<dbReference type="InterPro" id="IPR037103">
    <property type="entry name" value="Tubulin/FtsZ-like_C"/>
</dbReference>
<accession>A0A073JJQ6</accession>
<dbReference type="NCBIfam" id="TIGR02058">
    <property type="entry name" value="lin0512_fam"/>
    <property type="match status" value="1"/>
</dbReference>
<reference evidence="3 4" key="1">
    <citation type="submission" date="2014-01" db="EMBL/GenBank/DDBJ databases">
        <title>Sulfitobacter sp. H3 (MCCC 1A00686) Genome Sequencing.</title>
        <authorList>
            <person name="Lai Q."/>
            <person name="Hong Z."/>
        </authorList>
    </citation>
    <scope>NUCLEOTIDE SEQUENCE [LARGE SCALE GENOMIC DNA]</scope>
    <source>
        <strain evidence="3 4">H3</strain>
    </source>
</reference>
<dbReference type="RefSeq" id="WP_224552349.1">
    <property type="nucleotide sequence ID" value="NZ_CP054599.1"/>
</dbReference>
<dbReference type="EMBL" id="JAMD01000001">
    <property type="protein sequence ID" value="KEJ97957.1"/>
    <property type="molecule type" value="Genomic_DNA"/>
</dbReference>
<dbReference type="GO" id="GO:0005525">
    <property type="term" value="F:GTP binding"/>
    <property type="evidence" value="ECO:0007669"/>
    <property type="project" value="UniProtKB-KW"/>
</dbReference>
<sequence length="117" mass="12637">MSGPLIIEFGLGTSLRRADYTDAAAKAVRHALWRNSINLAELFGFPKEAMQIAVRVAVQQPDQVDVEVLRAIFPYGQAQIEVVQGGLDVPRPEGVGNPTVMAQAALTVSFDMERADG</sequence>
<dbReference type="PANTHER" id="PTHR34784">
    <property type="entry name" value="50S RIBOSOMAL PROTEIN L34"/>
    <property type="match status" value="1"/>
</dbReference>
<dbReference type="GeneID" id="68870507"/>
<dbReference type="Proteomes" id="UP000027746">
    <property type="component" value="Unassembled WGS sequence"/>
</dbReference>
<organism evidence="3 4">
    <name type="scientific">Pseudosulfitobacter pseudonitzschiae</name>
    <dbReference type="NCBI Taxonomy" id="1402135"/>
    <lineage>
        <taxon>Bacteria</taxon>
        <taxon>Pseudomonadati</taxon>
        <taxon>Pseudomonadota</taxon>
        <taxon>Alphaproteobacteria</taxon>
        <taxon>Rhodobacterales</taxon>
        <taxon>Roseobacteraceae</taxon>
        <taxon>Pseudosulfitobacter</taxon>
    </lineage>
</organism>
<proteinExistence type="predicted"/>
<evidence type="ECO:0000313" key="3">
    <source>
        <dbReference type="EMBL" id="KEJ97957.1"/>
    </source>
</evidence>
<dbReference type="InterPro" id="IPR011719">
    <property type="entry name" value="CHP02058"/>
</dbReference>
<dbReference type="AlphaFoldDB" id="A0A073JJQ6"/>
<keyword evidence="1" id="KW-0547">Nucleotide-binding</keyword>
<gene>
    <name evidence="3" type="ORF">SUH3_02925</name>
</gene>